<dbReference type="InterPro" id="IPR018958">
    <property type="entry name" value="Knr4/Smi1-like_dom"/>
</dbReference>
<keyword evidence="3" id="KW-1185">Reference proteome</keyword>
<dbReference type="RefSeq" id="WP_371952429.1">
    <property type="nucleotide sequence ID" value="NZ_JAXCEI010000012.1"/>
</dbReference>
<dbReference type="Pfam" id="PF09346">
    <property type="entry name" value="SMI1_KNR4"/>
    <property type="match status" value="1"/>
</dbReference>
<dbReference type="Gene3D" id="3.40.1580.10">
    <property type="entry name" value="SMI1/KNR4-like"/>
    <property type="match status" value="1"/>
</dbReference>
<evidence type="ECO:0000313" key="2">
    <source>
        <dbReference type="EMBL" id="MFA1542277.1"/>
    </source>
</evidence>
<name>A0ABV4QI95_9ACTN</name>
<reference evidence="2 3" key="1">
    <citation type="submission" date="2023-11" db="EMBL/GenBank/DDBJ databases">
        <title>Actinomadura monticuli sp. nov., isolated from volcanic ash.</title>
        <authorList>
            <person name="Lee S.D."/>
            <person name="Yang H."/>
            <person name="Kim I.S."/>
        </authorList>
    </citation>
    <scope>NUCLEOTIDE SEQUENCE [LARGE SCALE GENOMIC DNA]</scope>
    <source>
        <strain evidence="2 3">DLS-62</strain>
    </source>
</reference>
<proteinExistence type="predicted"/>
<organism evidence="2 3">
    <name type="scientific">Actinomadura monticuli</name>
    <dbReference type="NCBI Taxonomy" id="3097367"/>
    <lineage>
        <taxon>Bacteria</taxon>
        <taxon>Bacillati</taxon>
        <taxon>Actinomycetota</taxon>
        <taxon>Actinomycetes</taxon>
        <taxon>Streptosporangiales</taxon>
        <taxon>Thermomonosporaceae</taxon>
        <taxon>Actinomadura</taxon>
    </lineage>
</organism>
<dbReference type="SUPFAM" id="SSF160631">
    <property type="entry name" value="SMI1/KNR4-like"/>
    <property type="match status" value="1"/>
</dbReference>
<dbReference type="SMART" id="SM00860">
    <property type="entry name" value="SMI1_KNR4"/>
    <property type="match status" value="1"/>
</dbReference>
<sequence>MWNRHVILAALASLGDKGELGPPCPLDHVVDVERRLDVRLPSSYRNFVLQVGDGGAGPGQGLWPLRRSIRWADRGVYAPRYLATPFPFTARVPGEYFDDLDEGGHYDDLLTGSMIIAEIGHGSYFRMVVTGPTSGQVWRDDVRRPGGSLSPGLDFADWYTNWLKRLGALAGTPRGRRRLVD</sequence>
<evidence type="ECO:0000259" key="1">
    <source>
        <dbReference type="SMART" id="SM00860"/>
    </source>
</evidence>
<comment type="caution">
    <text evidence="2">The sequence shown here is derived from an EMBL/GenBank/DDBJ whole genome shotgun (WGS) entry which is preliminary data.</text>
</comment>
<protein>
    <submittedName>
        <fullName evidence="2">SMI1/KNR4 family protein</fullName>
    </submittedName>
</protein>
<dbReference type="EMBL" id="JAXCEI010000012">
    <property type="protein sequence ID" value="MFA1542277.1"/>
    <property type="molecule type" value="Genomic_DNA"/>
</dbReference>
<feature type="domain" description="Knr4/Smi1-like" evidence="1">
    <location>
        <begin position="23"/>
        <end position="161"/>
    </location>
</feature>
<evidence type="ECO:0000313" key="3">
    <source>
        <dbReference type="Proteomes" id="UP001569963"/>
    </source>
</evidence>
<gene>
    <name evidence="2" type="ORF">SM611_25355</name>
</gene>
<dbReference type="Proteomes" id="UP001569963">
    <property type="component" value="Unassembled WGS sequence"/>
</dbReference>
<dbReference type="InterPro" id="IPR037883">
    <property type="entry name" value="Knr4/Smi1-like_sf"/>
</dbReference>
<accession>A0ABV4QI95</accession>